<dbReference type="Proteomes" id="UP000886812">
    <property type="component" value="Unassembled WGS sequence"/>
</dbReference>
<sequence>PEEAEREIRATARERRAEVFSVREVFGNEKSDTKDFPETNLFGVCQRGNAAAALTAAKIFLEKIGGIRFDETLARRALKCVAWRARWEKIELADGRRIVVDVAHNAEGAAAIASSLETLVRETGARPQIITGVLGAERARPLLEVFSKYAAALHFVRPEQERACSFDELRRCVPADFRGSVSETSVEALFPRAGTCSLETPRGEAIVAAGSCYLAGEIIAALEGTASDTALQDKILPKK</sequence>
<evidence type="ECO:0000259" key="1">
    <source>
        <dbReference type="Pfam" id="PF02875"/>
    </source>
</evidence>
<gene>
    <name evidence="2" type="ORF">IAC75_06680</name>
</gene>
<reference evidence="2" key="2">
    <citation type="journal article" date="2021" name="PeerJ">
        <title>Extensive microbial diversity within the chicken gut microbiome revealed by metagenomics and culture.</title>
        <authorList>
            <person name="Gilroy R."/>
            <person name="Ravi A."/>
            <person name="Getino M."/>
            <person name="Pursley I."/>
            <person name="Horton D.L."/>
            <person name="Alikhan N.F."/>
            <person name="Baker D."/>
            <person name="Gharbi K."/>
            <person name="Hall N."/>
            <person name="Watson M."/>
            <person name="Adriaenssens E.M."/>
            <person name="Foster-Nyarko E."/>
            <person name="Jarju S."/>
            <person name="Secka A."/>
            <person name="Antonio M."/>
            <person name="Oren A."/>
            <person name="Chaudhuri R.R."/>
            <person name="La Ragione R."/>
            <person name="Hildebrand F."/>
            <person name="Pallen M.J."/>
        </authorList>
    </citation>
    <scope>NUCLEOTIDE SEQUENCE</scope>
    <source>
        <strain evidence="2">10669</strain>
    </source>
</reference>
<accession>A0A9D1T1V7</accession>
<proteinExistence type="predicted"/>
<evidence type="ECO:0000313" key="3">
    <source>
        <dbReference type="Proteomes" id="UP000886812"/>
    </source>
</evidence>
<organism evidence="2 3">
    <name type="scientific">Candidatus Spyradosoma merdigallinarum</name>
    <dbReference type="NCBI Taxonomy" id="2840950"/>
    <lineage>
        <taxon>Bacteria</taxon>
        <taxon>Pseudomonadati</taxon>
        <taxon>Verrucomicrobiota</taxon>
        <taxon>Opitutia</taxon>
        <taxon>Opitutia incertae sedis</taxon>
        <taxon>Candidatus Spyradosoma</taxon>
    </lineage>
</organism>
<comment type="caution">
    <text evidence="2">The sequence shown here is derived from an EMBL/GenBank/DDBJ whole genome shotgun (WGS) entry which is preliminary data.</text>
</comment>
<evidence type="ECO:0000313" key="2">
    <source>
        <dbReference type="EMBL" id="HIV04809.1"/>
    </source>
</evidence>
<reference evidence="2" key="1">
    <citation type="submission" date="2020-10" db="EMBL/GenBank/DDBJ databases">
        <authorList>
            <person name="Gilroy R."/>
        </authorList>
    </citation>
    <scope>NUCLEOTIDE SEQUENCE</scope>
    <source>
        <strain evidence="2">10669</strain>
    </source>
</reference>
<feature type="non-terminal residue" evidence="2">
    <location>
        <position position="1"/>
    </location>
</feature>
<dbReference type="InterPro" id="IPR036615">
    <property type="entry name" value="Mur_ligase_C_dom_sf"/>
</dbReference>
<dbReference type="AlphaFoldDB" id="A0A9D1T1V7"/>
<dbReference type="Gene3D" id="3.90.190.20">
    <property type="entry name" value="Mur ligase, C-terminal domain"/>
    <property type="match status" value="1"/>
</dbReference>
<dbReference type="InterPro" id="IPR004101">
    <property type="entry name" value="Mur_ligase_C"/>
</dbReference>
<dbReference type="GO" id="GO:0016881">
    <property type="term" value="F:acid-amino acid ligase activity"/>
    <property type="evidence" value="ECO:0007669"/>
    <property type="project" value="InterPro"/>
</dbReference>
<protein>
    <submittedName>
        <fullName evidence="2">Bifunctional folylpolyglutamate synthase/dihydrofolate synthase</fullName>
    </submittedName>
</protein>
<feature type="domain" description="Mur ligase C-terminal" evidence="1">
    <location>
        <begin position="86"/>
        <end position="211"/>
    </location>
</feature>
<dbReference type="SUPFAM" id="SSF53244">
    <property type="entry name" value="MurD-like peptide ligases, peptide-binding domain"/>
    <property type="match status" value="1"/>
</dbReference>
<dbReference type="Pfam" id="PF02875">
    <property type="entry name" value="Mur_ligase_C"/>
    <property type="match status" value="1"/>
</dbReference>
<dbReference type="EMBL" id="DVOG01000178">
    <property type="protein sequence ID" value="HIV04809.1"/>
    <property type="molecule type" value="Genomic_DNA"/>
</dbReference>
<name>A0A9D1T1V7_9BACT</name>